<feature type="compositionally biased region" description="Low complexity" evidence="1">
    <location>
        <begin position="208"/>
        <end position="220"/>
    </location>
</feature>
<sequence>MDFQPANLGMQGTQNSSEVKKDDNLQSGQIGPQPLIGNLSPPSEEQVSTVSAHSTKTIDHIDQLKSPVLHHLAGQEVPVNHLLQNQYQTTPGIQEIDPQASNPILQGPIPSNIQIGDSAVTELSGARPNVKDTYGALMGIQYGLQISHDQQEAASESIYPNSTPNVNATPKISANFDRPTNTKKTQKPPTTNNHPSTQPVKHVPLITNPNPQLSNSSNQNKPAGNSPPPPPTVTHSYFTRIRARHDAEIKPIAFNPPKITTKQGQPTVIFKREDYMVKFADRCKFTVVGKFSNTMPRMEIIRKSFIAQTELRGSVKIAHFNARTVYIDLENEYDHYTVWGKQHMYIQGQMMKLEAWSPAFKPNEDSPIVPIWVVIQELPWHLYYMEILTPLLSPIGKALYLDLASFQKTRGSVAKVKIQIDLTKERPHHFWLGYDEEQDENGDGEWLEVQLI</sequence>
<evidence type="ECO:0000256" key="1">
    <source>
        <dbReference type="SAM" id="MobiDB-lite"/>
    </source>
</evidence>
<dbReference type="PANTHER" id="PTHR31286:SF177">
    <property type="entry name" value="ENDONUCLEASE_EXONUCLEASE_PHOSPHATASE"/>
    <property type="match status" value="1"/>
</dbReference>
<dbReference type="InterPro" id="IPR040256">
    <property type="entry name" value="At4g02000-like"/>
</dbReference>
<dbReference type="InterPro" id="IPR025558">
    <property type="entry name" value="DUF4283"/>
</dbReference>
<evidence type="ECO:0000259" key="2">
    <source>
        <dbReference type="Pfam" id="PF14111"/>
    </source>
</evidence>
<keyword evidence="4" id="KW-1185">Reference proteome</keyword>
<proteinExistence type="predicted"/>
<comment type="caution">
    <text evidence="3">The sequence shown here is derived from an EMBL/GenBank/DDBJ whole genome shotgun (WGS) entry which is preliminary data.</text>
</comment>
<evidence type="ECO:0000313" key="4">
    <source>
        <dbReference type="Proteomes" id="UP000187609"/>
    </source>
</evidence>
<dbReference type="EMBL" id="MJEQ01003545">
    <property type="protein sequence ID" value="OIT22703.1"/>
    <property type="molecule type" value="Genomic_DNA"/>
</dbReference>
<dbReference type="Pfam" id="PF14111">
    <property type="entry name" value="DUF4283"/>
    <property type="match status" value="1"/>
</dbReference>
<feature type="region of interest" description="Disordered" evidence="1">
    <location>
        <begin position="153"/>
        <end position="235"/>
    </location>
</feature>
<protein>
    <recommendedName>
        <fullName evidence="2">DUF4283 domain-containing protein</fullName>
    </recommendedName>
</protein>
<name>A0A1J6KLS5_NICAT</name>
<organism evidence="3 4">
    <name type="scientific">Nicotiana attenuata</name>
    <name type="common">Coyote tobacco</name>
    <dbReference type="NCBI Taxonomy" id="49451"/>
    <lineage>
        <taxon>Eukaryota</taxon>
        <taxon>Viridiplantae</taxon>
        <taxon>Streptophyta</taxon>
        <taxon>Embryophyta</taxon>
        <taxon>Tracheophyta</taxon>
        <taxon>Spermatophyta</taxon>
        <taxon>Magnoliopsida</taxon>
        <taxon>eudicotyledons</taxon>
        <taxon>Gunneridae</taxon>
        <taxon>Pentapetalae</taxon>
        <taxon>asterids</taxon>
        <taxon>lamiids</taxon>
        <taxon>Solanales</taxon>
        <taxon>Solanaceae</taxon>
        <taxon>Nicotianoideae</taxon>
        <taxon>Nicotianeae</taxon>
        <taxon>Nicotiana</taxon>
    </lineage>
</organism>
<evidence type="ECO:0000313" key="3">
    <source>
        <dbReference type="EMBL" id="OIT22703.1"/>
    </source>
</evidence>
<feature type="domain" description="DUF4283" evidence="2">
    <location>
        <begin position="281"/>
        <end position="364"/>
    </location>
</feature>
<accession>A0A1J6KLS5</accession>
<feature type="compositionally biased region" description="Polar residues" evidence="1">
    <location>
        <begin position="153"/>
        <end position="172"/>
    </location>
</feature>
<dbReference type="PANTHER" id="PTHR31286">
    <property type="entry name" value="GLYCINE-RICH CELL WALL STRUCTURAL PROTEIN 1.8-LIKE"/>
    <property type="match status" value="1"/>
</dbReference>
<reference evidence="3" key="1">
    <citation type="submission" date="2016-11" db="EMBL/GenBank/DDBJ databases">
        <title>The genome of Nicotiana attenuata.</title>
        <authorList>
            <person name="Xu S."/>
            <person name="Brockmoeller T."/>
            <person name="Gaquerel E."/>
            <person name="Navarro A."/>
            <person name="Kuhl H."/>
            <person name="Gase K."/>
            <person name="Ling Z."/>
            <person name="Zhou W."/>
            <person name="Kreitzer C."/>
            <person name="Stanke M."/>
            <person name="Tang H."/>
            <person name="Lyons E."/>
            <person name="Pandey P."/>
            <person name="Pandey S.P."/>
            <person name="Timmermann B."/>
            <person name="Baldwin I.T."/>
        </authorList>
    </citation>
    <scope>NUCLEOTIDE SEQUENCE [LARGE SCALE GENOMIC DNA]</scope>
    <source>
        <strain evidence="3">UT</strain>
    </source>
</reference>
<dbReference type="AlphaFoldDB" id="A0A1J6KLS5"/>
<gene>
    <name evidence="3" type="ORF">A4A49_30027</name>
</gene>
<dbReference type="Gramene" id="OIT22703">
    <property type="protein sequence ID" value="OIT22703"/>
    <property type="gene ID" value="A4A49_30027"/>
</dbReference>
<dbReference type="Proteomes" id="UP000187609">
    <property type="component" value="Unassembled WGS sequence"/>
</dbReference>
<feature type="region of interest" description="Disordered" evidence="1">
    <location>
        <begin position="1"/>
        <end position="48"/>
    </location>
</feature>
<dbReference type="OMA" id="HADIQQT"/>